<name>A0ABW6T222_9ACTN</name>
<sequence length="138" mass="14621">MAIQGPIPISFDLLFPHGCYVVGEIGKAKDFDAKGDAQARDKTTSLPIWQVPVMDADPSLKAAAKTVTVKLLAEIEPTMPPSLPGLPFTPVEFDGIGVRPYVNQSTGRLAYSITARVMRAPRPMAGSKQTGAGKEVAA</sequence>
<evidence type="ECO:0000313" key="1">
    <source>
        <dbReference type="EMBL" id="MFF3671314.1"/>
    </source>
</evidence>
<dbReference type="RefSeq" id="WP_387417500.1">
    <property type="nucleotide sequence ID" value="NZ_JBIASD010000044.1"/>
</dbReference>
<evidence type="ECO:0000313" key="2">
    <source>
        <dbReference type="Proteomes" id="UP001602013"/>
    </source>
</evidence>
<organism evidence="1 2">
    <name type="scientific">Microtetraspora malaysiensis</name>
    <dbReference type="NCBI Taxonomy" id="161358"/>
    <lineage>
        <taxon>Bacteria</taxon>
        <taxon>Bacillati</taxon>
        <taxon>Actinomycetota</taxon>
        <taxon>Actinomycetes</taxon>
        <taxon>Streptosporangiales</taxon>
        <taxon>Streptosporangiaceae</taxon>
        <taxon>Microtetraspora</taxon>
    </lineage>
</organism>
<proteinExistence type="predicted"/>
<reference evidence="1 2" key="1">
    <citation type="submission" date="2024-10" db="EMBL/GenBank/DDBJ databases">
        <title>The Natural Products Discovery Center: Release of the First 8490 Sequenced Strains for Exploring Actinobacteria Biosynthetic Diversity.</title>
        <authorList>
            <person name="Kalkreuter E."/>
            <person name="Kautsar S.A."/>
            <person name="Yang D."/>
            <person name="Bader C.D."/>
            <person name="Teijaro C.N."/>
            <person name="Fluegel L."/>
            <person name="Davis C.M."/>
            <person name="Simpson J.R."/>
            <person name="Lauterbach L."/>
            <person name="Steele A.D."/>
            <person name="Gui C."/>
            <person name="Meng S."/>
            <person name="Li G."/>
            <person name="Viehrig K."/>
            <person name="Ye F."/>
            <person name="Su P."/>
            <person name="Kiefer A.F."/>
            <person name="Nichols A."/>
            <person name="Cepeda A.J."/>
            <person name="Yan W."/>
            <person name="Fan B."/>
            <person name="Jiang Y."/>
            <person name="Adhikari A."/>
            <person name="Zheng C.-J."/>
            <person name="Schuster L."/>
            <person name="Cowan T.M."/>
            <person name="Smanski M.J."/>
            <person name="Chevrette M.G."/>
            <person name="De Carvalho L.P.S."/>
            <person name="Shen B."/>
        </authorList>
    </citation>
    <scope>NUCLEOTIDE SEQUENCE [LARGE SCALE GENOMIC DNA]</scope>
    <source>
        <strain evidence="1 2">NPDC002173</strain>
    </source>
</reference>
<gene>
    <name evidence="1" type="ORF">ACFYXI_37595</name>
</gene>
<dbReference type="Proteomes" id="UP001602013">
    <property type="component" value="Unassembled WGS sequence"/>
</dbReference>
<protein>
    <submittedName>
        <fullName evidence="1">Plasmid replication, integration and excision activator</fullName>
    </submittedName>
</protein>
<dbReference type="EMBL" id="JBIASD010000044">
    <property type="protein sequence ID" value="MFF3671314.1"/>
    <property type="molecule type" value="Genomic_DNA"/>
</dbReference>
<accession>A0ABW6T222</accession>
<comment type="caution">
    <text evidence="1">The sequence shown here is derived from an EMBL/GenBank/DDBJ whole genome shotgun (WGS) entry which is preliminary data.</text>
</comment>
<keyword evidence="2" id="KW-1185">Reference proteome</keyword>